<feature type="region of interest" description="Disordered" evidence="1">
    <location>
        <begin position="152"/>
        <end position="179"/>
    </location>
</feature>
<feature type="compositionally biased region" description="Basic and acidic residues" evidence="1">
    <location>
        <begin position="217"/>
        <end position="236"/>
    </location>
</feature>
<feature type="region of interest" description="Disordered" evidence="1">
    <location>
        <begin position="217"/>
        <end position="262"/>
    </location>
</feature>
<proteinExistence type="predicted"/>
<keyword evidence="4" id="KW-1185">Reference proteome</keyword>
<evidence type="ECO:0000313" key="3">
    <source>
        <dbReference type="EMBL" id="GII77017.1"/>
    </source>
</evidence>
<dbReference type="InterPro" id="IPR036086">
    <property type="entry name" value="ParB/Sulfiredoxin_sf"/>
</dbReference>
<name>A0A919R4Q2_9ACTN</name>
<dbReference type="InterPro" id="IPR003115">
    <property type="entry name" value="ParB_N"/>
</dbReference>
<accession>A0A919R4Q2</accession>
<dbReference type="Proteomes" id="UP000655287">
    <property type="component" value="Unassembled WGS sequence"/>
</dbReference>
<gene>
    <name evidence="3" type="ORF">Sru01_19990</name>
</gene>
<evidence type="ECO:0000259" key="2">
    <source>
        <dbReference type="SMART" id="SM00470"/>
    </source>
</evidence>
<reference evidence="3" key="1">
    <citation type="submission" date="2021-01" db="EMBL/GenBank/DDBJ databases">
        <title>Whole genome shotgun sequence of Sphaerisporangium rufum NBRC 109079.</title>
        <authorList>
            <person name="Komaki H."/>
            <person name="Tamura T."/>
        </authorList>
    </citation>
    <scope>NUCLEOTIDE SEQUENCE</scope>
    <source>
        <strain evidence="3">NBRC 109079</strain>
    </source>
</reference>
<dbReference type="AlphaFoldDB" id="A0A919R4Q2"/>
<comment type="caution">
    <text evidence="3">The sequence shown here is derived from an EMBL/GenBank/DDBJ whole genome shotgun (WGS) entry which is preliminary data.</text>
</comment>
<protein>
    <recommendedName>
        <fullName evidence="2">ParB-like N-terminal domain-containing protein</fullName>
    </recommendedName>
</protein>
<evidence type="ECO:0000313" key="4">
    <source>
        <dbReference type="Proteomes" id="UP000655287"/>
    </source>
</evidence>
<dbReference type="SUPFAM" id="SSF110849">
    <property type="entry name" value="ParB/Sulfiredoxin"/>
    <property type="match status" value="1"/>
</dbReference>
<dbReference type="SMART" id="SM00470">
    <property type="entry name" value="ParB"/>
    <property type="match status" value="1"/>
</dbReference>
<organism evidence="3 4">
    <name type="scientific">Sphaerisporangium rufum</name>
    <dbReference type="NCBI Taxonomy" id="1381558"/>
    <lineage>
        <taxon>Bacteria</taxon>
        <taxon>Bacillati</taxon>
        <taxon>Actinomycetota</taxon>
        <taxon>Actinomycetes</taxon>
        <taxon>Streptosporangiales</taxon>
        <taxon>Streptosporangiaceae</taxon>
        <taxon>Sphaerisporangium</taxon>
    </lineage>
</organism>
<sequence length="337" mass="36330">MIVALLPDVEPEEVREQGPPSEEPVWIPLDLVRPSESPRSGGINREHVALLAEAEAELPPILVHRSSLRVVDGMHRLCAARLRGAQTVAVRFFDGDDDDAFVAAVRSNIAHGLPLSLADRTAAATRIIRTRPDWSDRMIASVTGLAPKTVGAVRRSTGDDAQSNRRVGRDGRVRPVNNAEGRRLAGALLTENPDAPLREIARAAGVAPSTVLDVRQRLERGADPVPPRLRDTESSGRRTARKAPPPAPRAGGGAPLDKDSVLRSLRRDPSLRFSEFGRALLRQLDLDLAGSAGSGRAAAAVPSHCVARVATLARENARFWEEFAQSLDQRARAIDPA</sequence>
<feature type="domain" description="ParB-like N-terminal" evidence="2">
    <location>
        <begin position="25"/>
        <end position="109"/>
    </location>
</feature>
<dbReference type="RefSeq" id="WP_239137223.1">
    <property type="nucleotide sequence ID" value="NZ_BOOU01000031.1"/>
</dbReference>
<evidence type="ECO:0000256" key="1">
    <source>
        <dbReference type="SAM" id="MobiDB-lite"/>
    </source>
</evidence>
<dbReference type="EMBL" id="BOOU01000031">
    <property type="protein sequence ID" value="GII77017.1"/>
    <property type="molecule type" value="Genomic_DNA"/>
</dbReference>
<dbReference type="Gene3D" id="3.90.1530.10">
    <property type="entry name" value="Conserved hypothetical protein from pyrococcus furiosus pfu- 392566-001, ParB domain"/>
    <property type="match status" value="1"/>
</dbReference>